<keyword evidence="1" id="KW-0472">Membrane</keyword>
<keyword evidence="1" id="KW-0812">Transmembrane</keyword>
<feature type="transmembrane region" description="Helical" evidence="1">
    <location>
        <begin position="85"/>
        <end position="107"/>
    </location>
</feature>
<dbReference type="AlphaFoldDB" id="A0A2U3KDQ9"/>
<evidence type="ECO:0000313" key="3">
    <source>
        <dbReference type="Proteomes" id="UP000238701"/>
    </source>
</evidence>
<proteinExistence type="predicted"/>
<dbReference type="Proteomes" id="UP000238701">
    <property type="component" value="Unassembled WGS sequence"/>
</dbReference>
<gene>
    <name evidence="2" type="ORF">SBA1_1840004</name>
</gene>
<organism evidence="2 3">
    <name type="scientific">Candidatus Sulfotelmatobacter kueseliae</name>
    <dbReference type="NCBI Taxonomy" id="2042962"/>
    <lineage>
        <taxon>Bacteria</taxon>
        <taxon>Pseudomonadati</taxon>
        <taxon>Acidobacteriota</taxon>
        <taxon>Terriglobia</taxon>
        <taxon>Terriglobales</taxon>
        <taxon>Candidatus Korobacteraceae</taxon>
        <taxon>Candidatus Sulfotelmatobacter</taxon>
    </lineage>
</organism>
<sequence length="145" mass="15840">MRHLLYVNHPQDAAAAGGMYAAGDWMLEIIIGCMVLVPTFVLVLVIRKYEPLYAVYSRILLGLSLTAPLCLAVLSIPAVSQGTMLLGWICLDRLLCSPVVIVGLLVSRLLARFDQAKRFTLYALLIEVLTLALAVALFLFAAKAH</sequence>
<reference evidence="3" key="1">
    <citation type="submission" date="2018-02" db="EMBL/GenBank/DDBJ databases">
        <authorList>
            <person name="Hausmann B."/>
        </authorList>
    </citation>
    <scope>NUCLEOTIDE SEQUENCE [LARGE SCALE GENOMIC DNA]</scope>
    <source>
        <strain evidence="3">Peat soil MAG SbA1</strain>
    </source>
</reference>
<dbReference type="EMBL" id="OMOD01000095">
    <property type="protein sequence ID" value="SPF37786.1"/>
    <property type="molecule type" value="Genomic_DNA"/>
</dbReference>
<feature type="transmembrane region" description="Helical" evidence="1">
    <location>
        <begin position="58"/>
        <end position="79"/>
    </location>
</feature>
<evidence type="ECO:0000313" key="2">
    <source>
        <dbReference type="EMBL" id="SPF37786.1"/>
    </source>
</evidence>
<evidence type="ECO:0000256" key="1">
    <source>
        <dbReference type="SAM" id="Phobius"/>
    </source>
</evidence>
<feature type="transmembrane region" description="Helical" evidence="1">
    <location>
        <begin position="119"/>
        <end position="142"/>
    </location>
</feature>
<name>A0A2U3KDQ9_9BACT</name>
<accession>A0A2U3KDQ9</accession>
<feature type="transmembrane region" description="Helical" evidence="1">
    <location>
        <begin position="25"/>
        <end position="46"/>
    </location>
</feature>
<protein>
    <submittedName>
        <fullName evidence="2">Uncharacterized protein</fullName>
    </submittedName>
</protein>
<keyword evidence="1" id="KW-1133">Transmembrane helix</keyword>